<dbReference type="PIRSF" id="PIRSF000495">
    <property type="entry name" value="Amidotransf_hisH"/>
    <property type="match status" value="1"/>
</dbReference>
<keyword evidence="5 10" id="KW-0315">Glutamine amidotransferase</keyword>
<evidence type="ECO:0000256" key="3">
    <source>
        <dbReference type="ARBA" id="ARBA00022605"/>
    </source>
</evidence>
<gene>
    <name evidence="10" type="primary">hisH</name>
    <name evidence="13" type="ORF">CR159_00705</name>
</gene>
<dbReference type="InterPro" id="IPR029062">
    <property type="entry name" value="Class_I_gatase-like"/>
</dbReference>
<sequence length="208" mass="22930">MAEISVLDYGTGNVNSVIRMIERAGGQARRISSPEEVSESVKLILPGVGAFDYGISQLHARGLIPALTTIALERSIPVLGICLGMQLMCAGSEEGTMPGLGWIDARVRRFSFADDSRLRVPHMGWNTVQVPRENPLLATDEGEQRFYFVHSYFVSCNDPNDPIAITNYGRQFVAAFQRNNLSGVQFHPEKSHRFGLRLISAFVGLPHA</sequence>
<dbReference type="EMBL" id="PDNW01000001">
    <property type="protein sequence ID" value="PLC51590.1"/>
    <property type="molecule type" value="Genomic_DNA"/>
</dbReference>
<evidence type="ECO:0000256" key="9">
    <source>
        <dbReference type="ARBA" id="ARBA00049534"/>
    </source>
</evidence>
<dbReference type="GO" id="GO:0005737">
    <property type="term" value="C:cytoplasm"/>
    <property type="evidence" value="ECO:0007669"/>
    <property type="project" value="UniProtKB-SubCell"/>
</dbReference>
<feature type="active site" evidence="10 11">
    <location>
        <position position="189"/>
    </location>
</feature>
<feature type="active site" evidence="10 11">
    <location>
        <position position="187"/>
    </location>
</feature>
<evidence type="ECO:0000256" key="6">
    <source>
        <dbReference type="ARBA" id="ARBA00023102"/>
    </source>
</evidence>
<keyword evidence="14" id="KW-1185">Reference proteome</keyword>
<evidence type="ECO:0000313" key="14">
    <source>
        <dbReference type="Proteomes" id="UP000234190"/>
    </source>
</evidence>
<comment type="catalytic activity">
    <reaction evidence="8 10">
        <text>5-[(5-phospho-1-deoxy-D-ribulos-1-ylimino)methylamino]-1-(5-phospho-beta-D-ribosyl)imidazole-4-carboxamide + L-glutamine = D-erythro-1-(imidazol-4-yl)glycerol 3-phosphate + 5-amino-1-(5-phospho-beta-D-ribosyl)imidazole-4-carboxamide + L-glutamate + H(+)</text>
        <dbReference type="Rhea" id="RHEA:24793"/>
        <dbReference type="ChEBI" id="CHEBI:15378"/>
        <dbReference type="ChEBI" id="CHEBI:29985"/>
        <dbReference type="ChEBI" id="CHEBI:58278"/>
        <dbReference type="ChEBI" id="CHEBI:58359"/>
        <dbReference type="ChEBI" id="CHEBI:58475"/>
        <dbReference type="ChEBI" id="CHEBI:58525"/>
        <dbReference type="EC" id="4.3.2.10"/>
    </reaction>
</comment>
<evidence type="ECO:0000256" key="10">
    <source>
        <dbReference type="HAMAP-Rule" id="MF_00278"/>
    </source>
</evidence>
<feature type="domain" description="Glutamine amidotransferase" evidence="12">
    <location>
        <begin position="6"/>
        <end position="193"/>
    </location>
</feature>
<keyword evidence="4 10" id="KW-0378">Hydrolase</keyword>
<accession>A0A2N4U989</accession>
<dbReference type="OrthoDB" id="9807137at2"/>
<dbReference type="InterPro" id="IPR017926">
    <property type="entry name" value="GATASE"/>
</dbReference>
<dbReference type="AlphaFoldDB" id="A0A2N4U989"/>
<dbReference type="GO" id="GO:0004359">
    <property type="term" value="F:glutaminase activity"/>
    <property type="evidence" value="ECO:0007669"/>
    <property type="project" value="UniProtKB-EC"/>
</dbReference>
<dbReference type="RefSeq" id="WP_102072082.1">
    <property type="nucleotide sequence ID" value="NZ_PDNW01000001.1"/>
</dbReference>
<keyword evidence="7 10" id="KW-0456">Lyase</keyword>
<keyword evidence="3 10" id="KW-0028">Amino-acid biosynthesis</keyword>
<dbReference type="Gene3D" id="3.40.50.880">
    <property type="match status" value="1"/>
</dbReference>
<comment type="subunit">
    <text evidence="2 10">Heterodimer of HisH and HisF.</text>
</comment>
<organism evidence="13 14">
    <name type="scientific">Pollutimonas subterranea</name>
    <dbReference type="NCBI Taxonomy" id="2045210"/>
    <lineage>
        <taxon>Bacteria</taxon>
        <taxon>Pseudomonadati</taxon>
        <taxon>Pseudomonadota</taxon>
        <taxon>Betaproteobacteria</taxon>
        <taxon>Burkholderiales</taxon>
        <taxon>Alcaligenaceae</taxon>
        <taxon>Pollutimonas</taxon>
    </lineage>
</organism>
<evidence type="ECO:0000313" key="13">
    <source>
        <dbReference type="EMBL" id="PLC51590.1"/>
    </source>
</evidence>
<evidence type="ECO:0000256" key="8">
    <source>
        <dbReference type="ARBA" id="ARBA00047838"/>
    </source>
</evidence>
<comment type="subcellular location">
    <subcellularLocation>
        <location evidence="10">Cytoplasm</location>
    </subcellularLocation>
</comment>
<dbReference type="PANTHER" id="PTHR42701">
    <property type="entry name" value="IMIDAZOLE GLYCEROL PHOSPHATE SYNTHASE SUBUNIT HISH"/>
    <property type="match status" value="1"/>
</dbReference>
<dbReference type="UniPathway" id="UPA00031">
    <property type="reaction ID" value="UER00010"/>
</dbReference>
<evidence type="ECO:0000256" key="11">
    <source>
        <dbReference type="PIRSR" id="PIRSR000495-1"/>
    </source>
</evidence>
<dbReference type="PROSITE" id="PS51273">
    <property type="entry name" value="GATASE_TYPE_1"/>
    <property type="match status" value="1"/>
</dbReference>
<protein>
    <recommendedName>
        <fullName evidence="10">Imidazole glycerol phosphate synthase subunit HisH</fullName>
        <ecNumber evidence="10">4.3.2.10</ecNumber>
    </recommendedName>
    <alternativeName>
        <fullName evidence="10">IGP synthase glutaminase subunit</fullName>
        <ecNumber evidence="10">3.5.1.2</ecNumber>
    </alternativeName>
    <alternativeName>
        <fullName evidence="10">IGP synthase subunit HisH</fullName>
    </alternativeName>
    <alternativeName>
        <fullName evidence="10">ImGP synthase subunit HisH</fullName>
        <shortName evidence="10">IGPS subunit HisH</shortName>
    </alternativeName>
</protein>
<dbReference type="HAMAP" id="MF_00278">
    <property type="entry name" value="HisH"/>
    <property type="match status" value="1"/>
</dbReference>
<evidence type="ECO:0000259" key="12">
    <source>
        <dbReference type="Pfam" id="PF00117"/>
    </source>
</evidence>
<dbReference type="GO" id="GO:0000107">
    <property type="term" value="F:imidazoleglycerol-phosphate synthase activity"/>
    <property type="evidence" value="ECO:0007669"/>
    <property type="project" value="UniProtKB-UniRule"/>
</dbReference>
<reference evidence="13 14" key="1">
    <citation type="submission" date="2017-10" db="EMBL/GenBank/DDBJ databases">
        <title>Two draft genome sequences of Pusillimonas sp. strains isolated from a nitrate- and radionuclide-contaminated groundwater in Russia.</title>
        <authorList>
            <person name="Grouzdev D.S."/>
            <person name="Tourova T.P."/>
            <person name="Goeva M.A."/>
            <person name="Babich T.L."/>
            <person name="Sokolova D.S."/>
            <person name="Abdullin R."/>
            <person name="Poltaraus A.B."/>
            <person name="Toshchakov S.V."/>
            <person name="Nazina T.N."/>
        </authorList>
    </citation>
    <scope>NUCLEOTIDE SEQUENCE [LARGE SCALE GENOMIC DNA]</scope>
    <source>
        <strain evidence="13 14">JR1/69-3-13</strain>
    </source>
</reference>
<dbReference type="GO" id="GO:0000105">
    <property type="term" value="P:L-histidine biosynthetic process"/>
    <property type="evidence" value="ECO:0007669"/>
    <property type="project" value="UniProtKB-UniRule"/>
</dbReference>
<dbReference type="EC" id="3.5.1.2" evidence="10"/>
<evidence type="ECO:0000256" key="5">
    <source>
        <dbReference type="ARBA" id="ARBA00022962"/>
    </source>
</evidence>
<dbReference type="PANTHER" id="PTHR42701:SF1">
    <property type="entry name" value="IMIDAZOLE GLYCEROL PHOSPHATE SYNTHASE SUBUNIT HISH"/>
    <property type="match status" value="1"/>
</dbReference>
<dbReference type="InterPro" id="IPR010139">
    <property type="entry name" value="Imidazole-glycPsynth_HisH"/>
</dbReference>
<evidence type="ECO:0000256" key="4">
    <source>
        <dbReference type="ARBA" id="ARBA00022801"/>
    </source>
</evidence>
<dbReference type="Pfam" id="PF00117">
    <property type="entry name" value="GATase"/>
    <property type="match status" value="1"/>
</dbReference>
<dbReference type="EC" id="4.3.2.10" evidence="10"/>
<keyword evidence="6 10" id="KW-0368">Histidine biosynthesis</keyword>
<dbReference type="Proteomes" id="UP000234190">
    <property type="component" value="Unassembled WGS sequence"/>
</dbReference>
<evidence type="ECO:0000256" key="2">
    <source>
        <dbReference type="ARBA" id="ARBA00011152"/>
    </source>
</evidence>
<dbReference type="CDD" id="cd01748">
    <property type="entry name" value="GATase1_IGP_Synthase"/>
    <property type="match status" value="1"/>
</dbReference>
<dbReference type="NCBIfam" id="TIGR01855">
    <property type="entry name" value="IMP_synth_hisH"/>
    <property type="match status" value="1"/>
</dbReference>
<evidence type="ECO:0000256" key="7">
    <source>
        <dbReference type="ARBA" id="ARBA00023239"/>
    </source>
</evidence>
<dbReference type="GO" id="GO:0016829">
    <property type="term" value="F:lyase activity"/>
    <property type="evidence" value="ECO:0007669"/>
    <property type="project" value="UniProtKB-KW"/>
</dbReference>
<comment type="pathway">
    <text evidence="1 10">Amino-acid biosynthesis; L-histidine biosynthesis; L-histidine from 5-phospho-alpha-D-ribose 1-diphosphate: step 5/9.</text>
</comment>
<comment type="catalytic activity">
    <reaction evidence="9 10">
        <text>L-glutamine + H2O = L-glutamate + NH4(+)</text>
        <dbReference type="Rhea" id="RHEA:15889"/>
        <dbReference type="ChEBI" id="CHEBI:15377"/>
        <dbReference type="ChEBI" id="CHEBI:28938"/>
        <dbReference type="ChEBI" id="CHEBI:29985"/>
        <dbReference type="ChEBI" id="CHEBI:58359"/>
        <dbReference type="EC" id="3.5.1.2"/>
    </reaction>
</comment>
<evidence type="ECO:0000256" key="1">
    <source>
        <dbReference type="ARBA" id="ARBA00005091"/>
    </source>
</evidence>
<name>A0A2N4U989_9BURK</name>
<comment type="caution">
    <text evidence="13">The sequence shown here is derived from an EMBL/GenBank/DDBJ whole genome shotgun (WGS) entry which is preliminary data.</text>
</comment>
<comment type="function">
    <text evidence="10">IGPS catalyzes the conversion of PRFAR and glutamine to IGP, AICAR and glutamate. The HisH subunit catalyzes the hydrolysis of glutamine to glutamate and ammonia as part of the synthesis of IGP and AICAR. The resulting ammonia molecule is channeled to the active site of HisF.</text>
</comment>
<dbReference type="SUPFAM" id="SSF52317">
    <property type="entry name" value="Class I glutamine amidotransferase-like"/>
    <property type="match status" value="1"/>
</dbReference>
<proteinExistence type="inferred from homology"/>
<feature type="active site" description="Nucleophile" evidence="10 11">
    <location>
        <position position="82"/>
    </location>
</feature>
<keyword evidence="10" id="KW-0963">Cytoplasm</keyword>